<evidence type="ECO:0000313" key="2">
    <source>
        <dbReference type="EMBL" id="MBS2550708.1"/>
    </source>
</evidence>
<reference evidence="2 3" key="1">
    <citation type="submission" date="2020-02" db="EMBL/GenBank/DDBJ databases">
        <title>Acidophilic actinobacteria isolated from forest soil.</title>
        <authorList>
            <person name="Golinska P."/>
        </authorList>
    </citation>
    <scope>NUCLEOTIDE SEQUENCE [LARGE SCALE GENOMIC DNA]</scope>
    <source>
        <strain evidence="2 3">NL8</strain>
    </source>
</reference>
<proteinExistence type="predicted"/>
<dbReference type="Proteomes" id="UP000730482">
    <property type="component" value="Unassembled WGS sequence"/>
</dbReference>
<evidence type="ECO:0000313" key="3">
    <source>
        <dbReference type="Proteomes" id="UP000730482"/>
    </source>
</evidence>
<dbReference type="EMBL" id="JAAFYZ010000112">
    <property type="protein sequence ID" value="MBS2550708.1"/>
    <property type="molecule type" value="Genomic_DNA"/>
</dbReference>
<dbReference type="InterPro" id="IPR009677">
    <property type="entry name" value="DUF1266"/>
</dbReference>
<sequence length="391" mass="44984">MGTIVWTAPSVEEQELWNAQQRDDKNAYIAALARTDVFVARPIDASAKTGFRKDPYYTLVRHGRKQMVPVYTRGVLPEQPPENSYWDKLMFPQWVQKVAARRDSIQLLIDGGTPLERVVNAGEAAAWVKQNPQRVLYLHDLEGVIRVLTNEPQDGELARGLACNAHLSVTNGRPWNTMERPYVDYPDTVRRNKQLWFISGPVEWQNKIDKLLDREQFPWPADSVFSIRMESGAAVRPTEDLDTDTAALTEAVNAWCDRYAAMPETRRDMVDIAEWILRLESWMRRDEVLPPDGIVQTQAVFHWARCINMAREGYACGYWDRTAGQEIVQHAGRLCGRTYEDWRQLSAAYIIGRVIQMGRTGRAETLYAQSLTRHRVLMRDPASPWVRLSLR</sequence>
<name>A0ABS5KXB4_9ACTN</name>
<organism evidence="2 3">
    <name type="scientific">Catenulispora pinistramenti</name>
    <dbReference type="NCBI Taxonomy" id="2705254"/>
    <lineage>
        <taxon>Bacteria</taxon>
        <taxon>Bacillati</taxon>
        <taxon>Actinomycetota</taxon>
        <taxon>Actinomycetes</taxon>
        <taxon>Catenulisporales</taxon>
        <taxon>Catenulisporaceae</taxon>
        <taxon>Catenulispora</taxon>
    </lineage>
</organism>
<dbReference type="Pfam" id="PF06889">
    <property type="entry name" value="DUF1266"/>
    <property type="match status" value="1"/>
</dbReference>
<evidence type="ECO:0000259" key="1">
    <source>
        <dbReference type="Pfam" id="PF06889"/>
    </source>
</evidence>
<feature type="domain" description="DUF1266" evidence="1">
    <location>
        <begin position="196"/>
        <end position="389"/>
    </location>
</feature>
<comment type="caution">
    <text evidence="2">The sequence shown here is derived from an EMBL/GenBank/DDBJ whole genome shotgun (WGS) entry which is preliminary data.</text>
</comment>
<gene>
    <name evidence="2" type="ORF">KGQ19_27935</name>
</gene>
<protein>
    <submittedName>
        <fullName evidence="2">DUF1266 domain-containing protein</fullName>
    </submittedName>
</protein>
<keyword evidence="3" id="KW-1185">Reference proteome</keyword>
<accession>A0ABS5KXB4</accession>
<dbReference type="RefSeq" id="WP_212014056.1">
    <property type="nucleotide sequence ID" value="NZ_JAAFYZ010000112.1"/>
</dbReference>